<keyword evidence="1" id="KW-0472">Membrane</keyword>
<organism evidence="2 3">
    <name type="scientific">Solilutibacter silvestris</name>
    <dbReference type="NCBI Taxonomy" id="1645665"/>
    <lineage>
        <taxon>Bacteria</taxon>
        <taxon>Pseudomonadati</taxon>
        <taxon>Pseudomonadota</taxon>
        <taxon>Gammaproteobacteria</taxon>
        <taxon>Lysobacterales</taxon>
        <taxon>Lysobacteraceae</taxon>
        <taxon>Solilutibacter</taxon>
    </lineage>
</organism>
<evidence type="ECO:0000256" key="1">
    <source>
        <dbReference type="SAM" id="Phobius"/>
    </source>
</evidence>
<reference evidence="2 3" key="1">
    <citation type="submission" date="2017-08" db="EMBL/GenBank/DDBJ databases">
        <title>Lysobacter sylvestris genome.</title>
        <authorList>
            <person name="Zhang D.-C."/>
            <person name="Albuquerque L."/>
            <person name="Franca L."/>
            <person name="Froufe H.J.C."/>
            <person name="Barroso C."/>
            <person name="Egas C."/>
            <person name="Da Costa M."/>
            <person name="Margesin R."/>
        </authorList>
    </citation>
    <scope>NUCLEOTIDE SEQUENCE [LARGE SCALE GENOMIC DNA]</scope>
    <source>
        <strain evidence="2 3">AM20-91</strain>
    </source>
</reference>
<evidence type="ECO:0000313" key="2">
    <source>
        <dbReference type="EMBL" id="PNS07433.1"/>
    </source>
</evidence>
<evidence type="ECO:0000313" key="3">
    <source>
        <dbReference type="Proteomes" id="UP000236220"/>
    </source>
</evidence>
<keyword evidence="1" id="KW-1133">Transmembrane helix</keyword>
<dbReference type="Proteomes" id="UP000236220">
    <property type="component" value="Unassembled WGS sequence"/>
</dbReference>
<dbReference type="AlphaFoldDB" id="A0A2K1PXB6"/>
<dbReference type="OrthoDB" id="193343at2"/>
<feature type="transmembrane region" description="Helical" evidence="1">
    <location>
        <begin position="136"/>
        <end position="155"/>
    </location>
</feature>
<dbReference type="GO" id="GO:0005886">
    <property type="term" value="C:plasma membrane"/>
    <property type="evidence" value="ECO:0007669"/>
    <property type="project" value="TreeGrafter"/>
</dbReference>
<evidence type="ECO:0008006" key="4">
    <source>
        <dbReference type="Google" id="ProtNLM"/>
    </source>
</evidence>
<feature type="transmembrane region" description="Helical" evidence="1">
    <location>
        <begin position="46"/>
        <end position="67"/>
    </location>
</feature>
<gene>
    <name evidence="2" type="ORF">Lysil_1609</name>
</gene>
<keyword evidence="3" id="KW-1185">Reference proteome</keyword>
<sequence>MNDRTQGSSLFQDALDFAKANWWMFLLGGLLYIIFGVLALSRPAAALLGLSVLFACFILVDGFISAIRALMAKGADGRWWVFFGGLVSVLIGIYALTGPVTAMLLFVTVIAFQAIFFGVAVFMFGVSIRKVVRSEWLLYLAGILSVVFGLLLIWAPGIGGLSVSMMIGAWALVIGILRVLFAFRVRSLVRHAV</sequence>
<dbReference type="PANTHER" id="PTHR34989:SF1">
    <property type="entry name" value="PROTEIN HDED"/>
    <property type="match status" value="1"/>
</dbReference>
<protein>
    <recommendedName>
        <fullName evidence="4">HdeD family acid-resistance protein</fullName>
    </recommendedName>
</protein>
<accession>A0A2K1PXB6</accession>
<dbReference type="PANTHER" id="PTHR34989">
    <property type="entry name" value="PROTEIN HDED"/>
    <property type="match status" value="1"/>
</dbReference>
<proteinExistence type="predicted"/>
<dbReference type="InterPro" id="IPR005325">
    <property type="entry name" value="DUF308_memb"/>
</dbReference>
<dbReference type="Pfam" id="PF03729">
    <property type="entry name" value="DUF308"/>
    <property type="match status" value="2"/>
</dbReference>
<dbReference type="InterPro" id="IPR052712">
    <property type="entry name" value="Acid_resist_chaperone_HdeD"/>
</dbReference>
<feature type="transmembrane region" description="Helical" evidence="1">
    <location>
        <begin position="20"/>
        <end position="40"/>
    </location>
</feature>
<feature type="transmembrane region" description="Helical" evidence="1">
    <location>
        <begin position="79"/>
        <end position="97"/>
    </location>
</feature>
<keyword evidence="1" id="KW-0812">Transmembrane</keyword>
<comment type="caution">
    <text evidence="2">The sequence shown here is derived from an EMBL/GenBank/DDBJ whole genome shotgun (WGS) entry which is preliminary data.</text>
</comment>
<name>A0A2K1PXB6_9GAMM</name>
<feature type="transmembrane region" description="Helical" evidence="1">
    <location>
        <begin position="161"/>
        <end position="181"/>
    </location>
</feature>
<dbReference type="EMBL" id="NPZB01000002">
    <property type="protein sequence ID" value="PNS07433.1"/>
    <property type="molecule type" value="Genomic_DNA"/>
</dbReference>
<feature type="transmembrane region" description="Helical" evidence="1">
    <location>
        <begin position="103"/>
        <end position="124"/>
    </location>
</feature>
<dbReference type="RefSeq" id="WP_103075147.1">
    <property type="nucleotide sequence ID" value="NZ_NPZB01000002.1"/>
</dbReference>